<sequence>MSYGEVTTNSDLKPGTSLIIPKLPKASLQAQEIPWTLNLNPVKSPPTPKKSLRPKLRDRLVNSYNERKKRILNKTKHAFLSEESKKLMESMPEYKAYQIQERFGLIPKKHTVESILLEYEAHKEKSKIRHQHKKKPKNLGNLKIFKRRRNRMKSKQQKRDNPFYKQRNKINFKIKIGGVRKYNAWSIISQASMSEEDTEVKERLSIFMPTKASKSYKSSRQIKKANLRKTQDSFGSMASKKHKSIDFTNEGMNSSLNICLKESKTKKQSSLPKSPKRLKLNSKPSIFSGLSALSPKKRDLSLEFKKFLEAKSLLNPIRTNPIKVSSGRRKDFSRRTIVSKLQNIIEKGSSETQSYRSKYSIPSHRGRNYDHNLKLRNSINGPMTVQGYQKSKDLIPHNEFIRSLDNSMQEVTQKYGFDEIPKKKKITLEERFNSFDQDFKKLLHRDAYFAKIYKNEEQYDKKLLGKLYYQKKMRMTQEEREFEVYKKFVNWALVCATDEFMIKKKQLSTIRSSPPKDKGFSGAFRKPNETLWTLSKKIKK</sequence>
<protein>
    <submittedName>
        <fullName evidence="1">Uncharacterized protein</fullName>
    </submittedName>
</protein>
<comment type="caution">
    <text evidence="1">The sequence shown here is derived from an EMBL/GenBank/DDBJ whole genome shotgun (WGS) entry which is preliminary data.</text>
</comment>
<evidence type="ECO:0000313" key="2">
    <source>
        <dbReference type="Proteomes" id="UP001295684"/>
    </source>
</evidence>
<dbReference type="EMBL" id="CAMPGE010004368">
    <property type="protein sequence ID" value="CAI2363214.1"/>
    <property type="molecule type" value="Genomic_DNA"/>
</dbReference>
<name>A0AAD1UD32_EUPCR</name>
<gene>
    <name evidence="1" type="ORF">ECRASSUSDP1_LOCUS4544</name>
</gene>
<organism evidence="1 2">
    <name type="scientific">Euplotes crassus</name>
    <dbReference type="NCBI Taxonomy" id="5936"/>
    <lineage>
        <taxon>Eukaryota</taxon>
        <taxon>Sar</taxon>
        <taxon>Alveolata</taxon>
        <taxon>Ciliophora</taxon>
        <taxon>Intramacronucleata</taxon>
        <taxon>Spirotrichea</taxon>
        <taxon>Hypotrichia</taxon>
        <taxon>Euplotida</taxon>
        <taxon>Euplotidae</taxon>
        <taxon>Moneuplotes</taxon>
    </lineage>
</organism>
<proteinExistence type="predicted"/>
<dbReference type="AlphaFoldDB" id="A0AAD1UD32"/>
<accession>A0AAD1UD32</accession>
<reference evidence="1" key="1">
    <citation type="submission" date="2023-07" db="EMBL/GenBank/DDBJ databases">
        <authorList>
            <consortium name="AG Swart"/>
            <person name="Singh M."/>
            <person name="Singh A."/>
            <person name="Seah K."/>
            <person name="Emmerich C."/>
        </authorList>
    </citation>
    <scope>NUCLEOTIDE SEQUENCE</scope>
    <source>
        <strain evidence="1">DP1</strain>
    </source>
</reference>
<keyword evidence="2" id="KW-1185">Reference proteome</keyword>
<evidence type="ECO:0000313" key="1">
    <source>
        <dbReference type="EMBL" id="CAI2363214.1"/>
    </source>
</evidence>
<dbReference type="Proteomes" id="UP001295684">
    <property type="component" value="Unassembled WGS sequence"/>
</dbReference>